<evidence type="ECO:0000313" key="2">
    <source>
        <dbReference type="EMBL" id="SIT04403.1"/>
    </source>
</evidence>
<dbReference type="Proteomes" id="UP000238314">
    <property type="component" value="Unassembled WGS sequence"/>
</dbReference>
<evidence type="ECO:0000313" key="1">
    <source>
        <dbReference type="EMBL" id="PQA92743.1"/>
    </source>
</evidence>
<evidence type="ECO:0000313" key="3">
    <source>
        <dbReference type="Proteomes" id="UP000186246"/>
    </source>
</evidence>
<reference evidence="3" key="3">
    <citation type="submission" date="2017-01" db="EMBL/GenBank/DDBJ databases">
        <authorList>
            <person name="Varghese N."/>
            <person name="Submissions S."/>
        </authorList>
    </citation>
    <scope>NUCLEOTIDE SEQUENCE [LARGE SCALE GENOMIC DNA]</scope>
    <source>
        <strain evidence="3">DSM 21068</strain>
    </source>
</reference>
<dbReference type="EMBL" id="MUGO01000014">
    <property type="protein sequence ID" value="PQA92743.1"/>
    <property type="molecule type" value="Genomic_DNA"/>
</dbReference>
<gene>
    <name evidence="1" type="ORF">B0A70_10180</name>
    <name evidence="2" type="ORF">SAMN05421796_11073</name>
</gene>
<accession>A0A1N7P1F3</accession>
<organism evidence="2 3">
    <name type="scientific">Chryseobacterium piscicola</name>
    <dbReference type="NCBI Taxonomy" id="551459"/>
    <lineage>
        <taxon>Bacteria</taxon>
        <taxon>Pseudomonadati</taxon>
        <taxon>Bacteroidota</taxon>
        <taxon>Flavobacteriia</taxon>
        <taxon>Flavobacteriales</taxon>
        <taxon>Weeksellaceae</taxon>
        <taxon>Chryseobacterium group</taxon>
        <taxon>Chryseobacterium</taxon>
    </lineage>
</organism>
<dbReference type="Proteomes" id="UP000186246">
    <property type="component" value="Unassembled WGS sequence"/>
</dbReference>
<dbReference type="RefSeq" id="WP_076452616.1">
    <property type="nucleotide sequence ID" value="NZ_FTOJ01000010.1"/>
</dbReference>
<evidence type="ECO:0000313" key="4">
    <source>
        <dbReference type="Proteomes" id="UP000238314"/>
    </source>
</evidence>
<keyword evidence="4" id="KW-1185">Reference proteome</keyword>
<name>A0A1N7P1F3_9FLAO</name>
<dbReference type="AlphaFoldDB" id="A0A1N7P1F3"/>
<reference evidence="2" key="2">
    <citation type="submission" date="2017-01" db="EMBL/GenBank/DDBJ databases">
        <authorList>
            <person name="Mah S.A."/>
            <person name="Swanson W.J."/>
            <person name="Moy G.W."/>
            <person name="Vacquier V.D."/>
        </authorList>
    </citation>
    <scope>NUCLEOTIDE SEQUENCE [LARGE SCALE GENOMIC DNA]</scope>
    <source>
        <strain evidence="2">DSM 21068</strain>
    </source>
</reference>
<reference evidence="1 4" key="1">
    <citation type="submission" date="2016-11" db="EMBL/GenBank/DDBJ databases">
        <title>Whole genomes of Flavobacteriaceae.</title>
        <authorList>
            <person name="Stine C."/>
            <person name="Li C."/>
            <person name="Tadesse D."/>
        </authorList>
    </citation>
    <scope>NUCLEOTIDE SEQUENCE [LARGE SCALE GENOMIC DNA]</scope>
    <source>
        <strain evidence="1 4">DSM 21068</strain>
    </source>
</reference>
<protein>
    <submittedName>
        <fullName evidence="2">Uncharacterized protein</fullName>
    </submittedName>
</protein>
<dbReference type="EMBL" id="FTOJ01000010">
    <property type="protein sequence ID" value="SIT04403.1"/>
    <property type="molecule type" value="Genomic_DNA"/>
</dbReference>
<sequence length="142" mass="16827">MNLNEYFSERTTVDIAVVKLNNQKITKSILKQINISNYIDHELDLDGKKILGLIKDNNTEWIIYTFKNKLFKQTTDFIIEVDNILLSQNTIADIANFIYGLDNYNPKQKINTISQEKLDEFKLFRVKIKDFYNLLQDRQIFI</sequence>
<proteinExistence type="predicted"/>